<protein>
    <submittedName>
        <fullName evidence="2">Type II secretion protein F</fullName>
    </submittedName>
</protein>
<gene>
    <name evidence="2" type="ORF">HZZ05_05325</name>
</gene>
<keyword evidence="1" id="KW-0812">Transmembrane</keyword>
<evidence type="ECO:0000313" key="3">
    <source>
        <dbReference type="Proteomes" id="UP000572528"/>
    </source>
</evidence>
<feature type="non-terminal residue" evidence="2">
    <location>
        <position position="1"/>
    </location>
</feature>
<accession>A0A853EK86</accession>
<evidence type="ECO:0000313" key="2">
    <source>
        <dbReference type="EMBL" id="NYS68940.1"/>
    </source>
</evidence>
<proteinExistence type="predicted"/>
<feature type="transmembrane region" description="Helical" evidence="1">
    <location>
        <begin position="66"/>
        <end position="92"/>
    </location>
</feature>
<keyword evidence="1" id="KW-1133">Transmembrane helix</keyword>
<dbReference type="EMBL" id="JACBXV010000051">
    <property type="protein sequence ID" value="NYS68940.1"/>
    <property type="molecule type" value="Genomic_DNA"/>
</dbReference>
<sequence length="101" mass="10870">LLLGAGWEEAWQAPDDPAWRRRRSHLEACLAPGWQDGASPISLLAATAQSLRAGRRSQDEEAAQRLAVRLVLPLGVCYLPAFIILGIVPVIASVGLEMLTA</sequence>
<dbReference type="AlphaFoldDB" id="A0A853EK86"/>
<evidence type="ECO:0000256" key="1">
    <source>
        <dbReference type="SAM" id="Phobius"/>
    </source>
</evidence>
<name>A0A853EK86_9ACTO</name>
<reference evidence="2 3" key="1">
    <citation type="submission" date="2020-07" db="EMBL/GenBank/DDBJ databases">
        <title>MOT database genomes.</title>
        <authorList>
            <person name="Joseph S."/>
            <person name="Aduse-Opoku J."/>
            <person name="Hashim A."/>
            <person name="Wade W."/>
            <person name="Curtis M."/>
        </authorList>
    </citation>
    <scope>NUCLEOTIDE SEQUENCE [LARGE SCALE GENOMIC DNA]</scope>
    <source>
        <strain evidence="2 3">WMus004</strain>
    </source>
</reference>
<organism evidence="2 3">
    <name type="scientific">Actinomyces bowdenii</name>
    <dbReference type="NCBI Taxonomy" id="131109"/>
    <lineage>
        <taxon>Bacteria</taxon>
        <taxon>Bacillati</taxon>
        <taxon>Actinomycetota</taxon>
        <taxon>Actinomycetes</taxon>
        <taxon>Actinomycetales</taxon>
        <taxon>Actinomycetaceae</taxon>
        <taxon>Actinomyces</taxon>
    </lineage>
</organism>
<dbReference type="Proteomes" id="UP000572528">
    <property type="component" value="Unassembled WGS sequence"/>
</dbReference>
<keyword evidence="1" id="KW-0472">Membrane</keyword>
<comment type="caution">
    <text evidence="2">The sequence shown here is derived from an EMBL/GenBank/DDBJ whole genome shotgun (WGS) entry which is preliminary data.</text>
</comment>